<dbReference type="AlphaFoldDB" id="A0A2P5FY56"/>
<gene>
    <name evidence="2" type="ORF">TorRG33x02_017120</name>
</gene>
<dbReference type="Pfam" id="PF13456">
    <property type="entry name" value="RVT_3"/>
    <property type="match status" value="1"/>
</dbReference>
<proteinExistence type="predicted"/>
<keyword evidence="3" id="KW-1185">Reference proteome</keyword>
<evidence type="ECO:0000313" key="2">
    <source>
        <dbReference type="EMBL" id="POO02726.1"/>
    </source>
</evidence>
<accession>A0A2P5FY56</accession>
<dbReference type="GO" id="GO:0003676">
    <property type="term" value="F:nucleic acid binding"/>
    <property type="evidence" value="ECO:0007669"/>
    <property type="project" value="InterPro"/>
</dbReference>
<comment type="caution">
    <text evidence="2">The sequence shown here is derived from an EMBL/GenBank/DDBJ whole genome shotgun (WGS) entry which is preliminary data.</text>
</comment>
<dbReference type="SUPFAM" id="SSF53098">
    <property type="entry name" value="Ribonuclease H-like"/>
    <property type="match status" value="1"/>
</dbReference>
<dbReference type="STRING" id="63057.A0A2P5FY56"/>
<evidence type="ECO:0000313" key="3">
    <source>
        <dbReference type="Proteomes" id="UP000237000"/>
    </source>
</evidence>
<reference evidence="3" key="1">
    <citation type="submission" date="2016-06" db="EMBL/GenBank/DDBJ databases">
        <title>Parallel loss of symbiosis genes in relatives of nitrogen-fixing non-legume Parasponia.</title>
        <authorList>
            <person name="Van Velzen R."/>
            <person name="Holmer R."/>
            <person name="Bu F."/>
            <person name="Rutten L."/>
            <person name="Van Zeijl A."/>
            <person name="Liu W."/>
            <person name="Santuari L."/>
            <person name="Cao Q."/>
            <person name="Sharma T."/>
            <person name="Shen D."/>
            <person name="Roswanjaya Y."/>
            <person name="Wardhani T."/>
            <person name="Kalhor M.S."/>
            <person name="Jansen J."/>
            <person name="Van den Hoogen J."/>
            <person name="Gungor B."/>
            <person name="Hartog M."/>
            <person name="Hontelez J."/>
            <person name="Verver J."/>
            <person name="Yang W.-C."/>
            <person name="Schijlen E."/>
            <person name="Repin R."/>
            <person name="Schilthuizen M."/>
            <person name="Schranz E."/>
            <person name="Heidstra R."/>
            <person name="Miyata K."/>
            <person name="Fedorova E."/>
            <person name="Kohlen W."/>
            <person name="Bisseling T."/>
            <person name="Smit S."/>
            <person name="Geurts R."/>
        </authorList>
    </citation>
    <scope>NUCLEOTIDE SEQUENCE [LARGE SCALE GENOMIC DNA]</scope>
    <source>
        <strain evidence="3">cv. RG33-2</strain>
    </source>
</reference>
<dbReference type="OrthoDB" id="1747175at2759"/>
<name>A0A2P5FY56_TREOI</name>
<dbReference type="InterPro" id="IPR012337">
    <property type="entry name" value="RNaseH-like_sf"/>
</dbReference>
<dbReference type="InParanoid" id="A0A2P5FY56"/>
<dbReference type="PANTHER" id="PTHR47723:SF19">
    <property type="entry name" value="POLYNUCLEOTIDYL TRANSFERASE, RIBONUCLEASE H-LIKE SUPERFAMILY PROTEIN"/>
    <property type="match status" value="1"/>
</dbReference>
<sequence length="279" mass="31676">MDLFFQLEIKEAHRICGRASYGVKKWLIEVFDGELGWALWCGFLKTLGSLAQRLLDLFLHALVKLIVFEICSLCRTRDVLLGIFWSLDKAGFEHFVVILWSIWFERNRVLYGQNCRDPSLVLESATQTFFDYQRVGRVDEYMHTTPSPRRWKLPSVGQVKMNTDAAMRPGEGYVGLGGVFRDNLGSVLACFAARYKRCLSVENNELLAIQEGMLFAARYSLIVNEVECDALRVVQCLNRMDPLAENALLVQDVQILLVNAGCGTCHYIPSREFGGPFTS</sequence>
<dbReference type="GO" id="GO:0004523">
    <property type="term" value="F:RNA-DNA hybrid ribonuclease activity"/>
    <property type="evidence" value="ECO:0007669"/>
    <property type="project" value="InterPro"/>
</dbReference>
<dbReference type="Proteomes" id="UP000237000">
    <property type="component" value="Unassembled WGS sequence"/>
</dbReference>
<dbReference type="CDD" id="cd06222">
    <property type="entry name" value="RNase_H_like"/>
    <property type="match status" value="1"/>
</dbReference>
<evidence type="ECO:0000259" key="1">
    <source>
        <dbReference type="Pfam" id="PF13456"/>
    </source>
</evidence>
<dbReference type="EMBL" id="JXTC01000004">
    <property type="protein sequence ID" value="POO02726.1"/>
    <property type="molecule type" value="Genomic_DNA"/>
</dbReference>
<feature type="domain" description="RNase H type-1" evidence="1">
    <location>
        <begin position="162"/>
        <end position="253"/>
    </location>
</feature>
<organism evidence="2 3">
    <name type="scientific">Trema orientale</name>
    <name type="common">Charcoal tree</name>
    <name type="synonym">Celtis orientalis</name>
    <dbReference type="NCBI Taxonomy" id="63057"/>
    <lineage>
        <taxon>Eukaryota</taxon>
        <taxon>Viridiplantae</taxon>
        <taxon>Streptophyta</taxon>
        <taxon>Embryophyta</taxon>
        <taxon>Tracheophyta</taxon>
        <taxon>Spermatophyta</taxon>
        <taxon>Magnoliopsida</taxon>
        <taxon>eudicotyledons</taxon>
        <taxon>Gunneridae</taxon>
        <taxon>Pentapetalae</taxon>
        <taxon>rosids</taxon>
        <taxon>fabids</taxon>
        <taxon>Rosales</taxon>
        <taxon>Cannabaceae</taxon>
        <taxon>Trema</taxon>
    </lineage>
</organism>
<dbReference type="InterPro" id="IPR002156">
    <property type="entry name" value="RNaseH_domain"/>
</dbReference>
<protein>
    <submittedName>
        <fullName evidence="2">Ribonuclease H-like domain containing protein</fullName>
    </submittedName>
</protein>
<dbReference type="InterPro" id="IPR053151">
    <property type="entry name" value="RNase_H-like"/>
</dbReference>
<dbReference type="PANTHER" id="PTHR47723">
    <property type="entry name" value="OS05G0353850 PROTEIN"/>
    <property type="match status" value="1"/>
</dbReference>
<dbReference type="InterPro" id="IPR044730">
    <property type="entry name" value="RNase_H-like_dom_plant"/>
</dbReference>